<dbReference type="InterPro" id="IPR003593">
    <property type="entry name" value="AAA+_ATPase"/>
</dbReference>
<dbReference type="Proteomes" id="UP000774570">
    <property type="component" value="Unassembled WGS sequence"/>
</dbReference>
<dbReference type="InterPro" id="IPR003959">
    <property type="entry name" value="ATPase_AAA_core"/>
</dbReference>
<feature type="domain" description="AAA+ ATPase" evidence="3">
    <location>
        <begin position="197"/>
        <end position="335"/>
    </location>
</feature>
<dbReference type="InterPro" id="IPR027417">
    <property type="entry name" value="P-loop_NTPase"/>
</dbReference>
<dbReference type="SUPFAM" id="SSF52540">
    <property type="entry name" value="P-loop containing nucleoside triphosphate hydrolases"/>
    <property type="match status" value="1"/>
</dbReference>
<dbReference type="InterPro" id="IPR045969">
    <property type="entry name" value="DUF5925"/>
</dbReference>
<keyword evidence="5" id="KW-1185">Reference proteome</keyword>
<reference evidence="4 5" key="1">
    <citation type="submission" date="2021-07" db="EMBL/GenBank/DDBJ databases">
        <title>Actinomadura sp. PM05-2 isolated from lichen.</title>
        <authorList>
            <person name="Somphong A."/>
            <person name="Phongsopitanun W."/>
            <person name="Tanasupawat S."/>
            <person name="Peongsungnone V."/>
        </authorList>
    </citation>
    <scope>NUCLEOTIDE SEQUENCE [LARGE SCALE GENOMIC DNA]</scope>
    <source>
        <strain evidence="4 5">PM05-2</strain>
    </source>
</reference>
<evidence type="ECO:0000259" key="3">
    <source>
        <dbReference type="SMART" id="SM00382"/>
    </source>
</evidence>
<dbReference type="RefSeq" id="WP_220169896.1">
    <property type="nucleotide sequence ID" value="NZ_JAIBOA010000025.1"/>
</dbReference>
<evidence type="ECO:0000256" key="1">
    <source>
        <dbReference type="ARBA" id="ARBA00007448"/>
    </source>
</evidence>
<proteinExistence type="inferred from homology"/>
<dbReference type="InterPro" id="IPR050747">
    <property type="entry name" value="Mitochondrial_chaperone_BCS1"/>
</dbReference>
<dbReference type="Pfam" id="PF00004">
    <property type="entry name" value="AAA"/>
    <property type="match status" value="1"/>
</dbReference>
<feature type="region of interest" description="Disordered" evidence="2">
    <location>
        <begin position="134"/>
        <end position="153"/>
    </location>
</feature>
<dbReference type="EMBL" id="JAIBOA010000025">
    <property type="protein sequence ID" value="MBW8486662.1"/>
    <property type="molecule type" value="Genomic_DNA"/>
</dbReference>
<evidence type="ECO:0000313" key="4">
    <source>
        <dbReference type="EMBL" id="MBW8486662.1"/>
    </source>
</evidence>
<dbReference type="Gene3D" id="3.40.50.300">
    <property type="entry name" value="P-loop containing nucleotide triphosphate hydrolases"/>
    <property type="match status" value="1"/>
</dbReference>
<sequence length="387" mass="41427">MTSQRSQEFLHLVEAPEPATASGADLTLPVVLNLNDGNSPADVMDVLSLRPFASGEQPWSRSTRLDRVREDAPLRPADGRVLRTAREKGKESVLLEGDGWTLLVNRWKEGGAYLAVSAVDDALAERVLAESVRDAAEPPKEDDGSVEMGFWHVGRHGPSRRERTIGTDVWTDIRGNYTAPVAAALDRVMALSPAAVDGRILLLHGPPGTGKTTALRALARAWRDWCQADCVLDPEALFGDPAYLMTVAVGTDDDGDEERRWRLLILEDCDELIRSEAKASTGQGLSRLLNLSDGMLGQGRDVLVAITTNEHLSRLHPAVVRPGRCLAQIEVGPLTRAEATGWLGSGHEGAASIGPDGATLAELAALRKGEGRIASAGSPATATGFYL</sequence>
<name>A0ABS7G1W6_9ACTN</name>
<dbReference type="SMART" id="SM00382">
    <property type="entry name" value="AAA"/>
    <property type="match status" value="1"/>
</dbReference>
<protein>
    <submittedName>
        <fullName evidence="4">AAA family ATPase</fullName>
    </submittedName>
</protein>
<evidence type="ECO:0000256" key="2">
    <source>
        <dbReference type="SAM" id="MobiDB-lite"/>
    </source>
</evidence>
<dbReference type="PANTHER" id="PTHR23070">
    <property type="entry name" value="BCS1 AAA-TYPE ATPASE"/>
    <property type="match status" value="1"/>
</dbReference>
<accession>A0ABS7G1W6</accession>
<evidence type="ECO:0000313" key="5">
    <source>
        <dbReference type="Proteomes" id="UP000774570"/>
    </source>
</evidence>
<feature type="compositionally biased region" description="Basic and acidic residues" evidence="2">
    <location>
        <begin position="134"/>
        <end position="143"/>
    </location>
</feature>
<comment type="similarity">
    <text evidence="1">Belongs to the AAA ATPase family. BCS1 subfamily.</text>
</comment>
<comment type="caution">
    <text evidence="4">The sequence shown here is derived from an EMBL/GenBank/DDBJ whole genome shotgun (WGS) entry which is preliminary data.</text>
</comment>
<dbReference type="Pfam" id="PF19347">
    <property type="entry name" value="DUF5925"/>
    <property type="match status" value="1"/>
</dbReference>
<gene>
    <name evidence="4" type="ORF">K1Y72_30140</name>
</gene>
<organism evidence="4 5">
    <name type="scientific">Actinomadura parmotrematis</name>
    <dbReference type="NCBI Taxonomy" id="2864039"/>
    <lineage>
        <taxon>Bacteria</taxon>
        <taxon>Bacillati</taxon>
        <taxon>Actinomycetota</taxon>
        <taxon>Actinomycetes</taxon>
        <taxon>Streptosporangiales</taxon>
        <taxon>Thermomonosporaceae</taxon>
        <taxon>Actinomadura</taxon>
    </lineage>
</organism>